<dbReference type="Pfam" id="PF06441">
    <property type="entry name" value="EHN"/>
    <property type="match status" value="1"/>
</dbReference>
<keyword evidence="6" id="KW-0256">Endoplasmic reticulum</keyword>
<keyword evidence="8" id="KW-0732">Signal</keyword>
<gene>
    <name evidence="10" type="primary">Acey_s0240.g3338</name>
    <name evidence="10" type="synonym">Acey-W01A11.1</name>
    <name evidence="10" type="ORF">Y032_0240g3338</name>
</gene>
<comment type="subcellular location">
    <subcellularLocation>
        <location evidence="6">Endoplasmic reticulum membrane</location>
    </subcellularLocation>
    <subcellularLocation>
        <location evidence="2">Microsome membrane</location>
        <topology evidence="2">Single-pass membrane protein</topology>
    </subcellularLocation>
</comment>
<dbReference type="EMBL" id="JARK01001576">
    <property type="protein sequence ID" value="EYB88846.1"/>
    <property type="molecule type" value="Genomic_DNA"/>
</dbReference>
<evidence type="ECO:0000256" key="8">
    <source>
        <dbReference type="SAM" id="SignalP"/>
    </source>
</evidence>
<keyword evidence="6" id="KW-0472">Membrane</keyword>
<comment type="caution">
    <text evidence="10">The sequence shown here is derived from an EMBL/GenBank/DDBJ whole genome shotgun (WGS) entry which is preliminary data.</text>
</comment>
<proteinExistence type="inferred from homology"/>
<accession>A0A016SEN9</accession>
<reference evidence="11" key="1">
    <citation type="journal article" date="2015" name="Nat. Genet.">
        <title>The genome and transcriptome of the zoonotic hookworm Ancylostoma ceylanicum identify infection-specific gene families.</title>
        <authorList>
            <person name="Schwarz E.M."/>
            <person name="Hu Y."/>
            <person name="Antoshechkin I."/>
            <person name="Miller M.M."/>
            <person name="Sternberg P.W."/>
            <person name="Aroian R.V."/>
        </authorList>
    </citation>
    <scope>NUCLEOTIDE SEQUENCE</scope>
    <source>
        <strain evidence="11">HY135</strain>
    </source>
</reference>
<evidence type="ECO:0000313" key="10">
    <source>
        <dbReference type="EMBL" id="EYB88846.1"/>
    </source>
</evidence>
<dbReference type="EC" id="3.3.2.9" evidence="6"/>
<comment type="similarity">
    <text evidence="3 6">Belongs to the peptidase S33 family.</text>
</comment>
<feature type="active site" description="Proton donor" evidence="7">
    <location>
        <position position="377"/>
    </location>
</feature>
<evidence type="ECO:0000256" key="5">
    <source>
        <dbReference type="ARBA" id="ARBA00022801"/>
    </source>
</evidence>
<sequence length="464" mass="52892">MGLFLHFLLAISLGLGAYLSYVTYIAPPAEVEVEENGWFGAGISRADDVTVQPFRVDVPEESLEDLKRRLVMARVSHTQLEDSDNFWYGFNSNELEVFRKYWVDSYSWKKHEAIINQFKQFKTEIEGIKVHFIHEPAASGYSKVLPLLMVHGWPGNVFEFYKIIPMLTDPRKHGIESDIAFEVVAPSIPGYGWSDQPKKTGFGQVACARIFRKLMERLGFKRFYLQGGDWGAVINTHLARLYPDQVFGIHLNMLPLLPGASTKAFVLDILGSLFPKYVFSSSVHHDHNMLAKMFTMVVESGYMHLQATKPDTVGTALNDSPIGLAAYILEKFSTWTNLKYRELPDGGLTKKFTRDELITIVMIYWLNGNIVSSQRFYREFFLDPRNTELQKRYLSVPTAHACGLNELFDKTPPEISSKVYNLTHYTAIEDMGHFAAFEMPRPLAVDIFDFVKSLENPTPSKAQK</sequence>
<feature type="domain" description="Epoxide hydrolase N-terminal" evidence="9">
    <location>
        <begin position="51"/>
        <end position="160"/>
    </location>
</feature>
<evidence type="ECO:0000313" key="11">
    <source>
        <dbReference type="Proteomes" id="UP000024635"/>
    </source>
</evidence>
<dbReference type="GO" id="GO:0097176">
    <property type="term" value="P:epoxide metabolic process"/>
    <property type="evidence" value="ECO:0007669"/>
    <property type="project" value="TreeGrafter"/>
</dbReference>
<dbReference type="Proteomes" id="UP000024635">
    <property type="component" value="Unassembled WGS sequence"/>
</dbReference>
<dbReference type="PIRSF" id="PIRSF001112">
    <property type="entry name" value="Epoxide_hydrolase"/>
    <property type="match status" value="1"/>
</dbReference>
<dbReference type="OrthoDB" id="7130006at2759"/>
<dbReference type="PANTHER" id="PTHR21661">
    <property type="entry name" value="EPOXIDE HYDROLASE 1-RELATED"/>
    <property type="match status" value="1"/>
</dbReference>
<feature type="signal peptide" evidence="8">
    <location>
        <begin position="1"/>
        <end position="16"/>
    </location>
</feature>
<keyword evidence="11" id="KW-1185">Reference proteome</keyword>
<organism evidence="10 11">
    <name type="scientific">Ancylostoma ceylanicum</name>
    <dbReference type="NCBI Taxonomy" id="53326"/>
    <lineage>
        <taxon>Eukaryota</taxon>
        <taxon>Metazoa</taxon>
        <taxon>Ecdysozoa</taxon>
        <taxon>Nematoda</taxon>
        <taxon>Chromadorea</taxon>
        <taxon>Rhabditida</taxon>
        <taxon>Rhabditina</taxon>
        <taxon>Rhabditomorpha</taxon>
        <taxon>Strongyloidea</taxon>
        <taxon>Ancylostomatidae</taxon>
        <taxon>Ancylostomatinae</taxon>
        <taxon>Ancylostoma</taxon>
    </lineage>
</organism>
<dbReference type="PANTHER" id="PTHR21661:SF35">
    <property type="entry name" value="EPOXIDE HYDROLASE"/>
    <property type="match status" value="1"/>
</dbReference>
<dbReference type="STRING" id="53326.A0A016SEN9"/>
<dbReference type="Gene3D" id="3.40.50.1820">
    <property type="entry name" value="alpha/beta hydrolase"/>
    <property type="match status" value="1"/>
</dbReference>
<name>A0A016SEN9_9BILA</name>
<dbReference type="AlphaFoldDB" id="A0A016SEN9"/>
<evidence type="ECO:0000256" key="4">
    <source>
        <dbReference type="ARBA" id="ARBA00022797"/>
    </source>
</evidence>
<dbReference type="InterPro" id="IPR016292">
    <property type="entry name" value="Epoxide_hydrolase"/>
</dbReference>
<dbReference type="InterPro" id="IPR000639">
    <property type="entry name" value="Epox_hydrolase-like"/>
</dbReference>
<dbReference type="InterPro" id="IPR029058">
    <property type="entry name" value="AB_hydrolase_fold"/>
</dbReference>
<evidence type="ECO:0000259" key="9">
    <source>
        <dbReference type="Pfam" id="PF06441"/>
    </source>
</evidence>
<evidence type="ECO:0000256" key="1">
    <source>
        <dbReference type="ARBA" id="ARBA00000221"/>
    </source>
</evidence>
<comment type="catalytic activity">
    <reaction evidence="1 6">
        <text>1-(4-methoxyphenyl)-N-methyl-N-[(3-methyloxetan-3-yl)methyl]methanamine + H2O = 2-{[(4-methoxybenzyl)(methyl)amino]methyl}-2-methylpropane-1,3-diol</text>
        <dbReference type="Rhea" id="RHEA:55764"/>
        <dbReference type="ChEBI" id="CHEBI:15377"/>
        <dbReference type="ChEBI" id="CHEBI:139161"/>
        <dbReference type="ChEBI" id="CHEBI:139164"/>
        <dbReference type="EC" id="3.3.2.9"/>
    </reaction>
</comment>
<dbReference type="GO" id="GO:0005789">
    <property type="term" value="C:endoplasmic reticulum membrane"/>
    <property type="evidence" value="ECO:0007669"/>
    <property type="project" value="UniProtKB-SubCell"/>
</dbReference>
<evidence type="ECO:0000256" key="7">
    <source>
        <dbReference type="PIRSR" id="PIRSR001112-1"/>
    </source>
</evidence>
<keyword evidence="5 6" id="KW-0378">Hydrolase</keyword>
<keyword evidence="4 6" id="KW-0058">Aromatic hydrocarbons catabolism</keyword>
<evidence type="ECO:0000256" key="6">
    <source>
        <dbReference type="PIRNR" id="PIRNR001112"/>
    </source>
</evidence>
<evidence type="ECO:0000256" key="3">
    <source>
        <dbReference type="ARBA" id="ARBA00010088"/>
    </source>
</evidence>
<evidence type="ECO:0000256" key="2">
    <source>
        <dbReference type="ARBA" id="ARBA00004111"/>
    </source>
</evidence>
<feature type="chain" id="PRO_5001486661" description="Epoxide hydrolase" evidence="8">
    <location>
        <begin position="17"/>
        <end position="464"/>
    </location>
</feature>
<dbReference type="SUPFAM" id="SSF53474">
    <property type="entry name" value="alpha/beta-Hydrolases"/>
    <property type="match status" value="1"/>
</dbReference>
<dbReference type="InterPro" id="IPR010497">
    <property type="entry name" value="Epoxide_hydro_N"/>
</dbReference>
<dbReference type="PRINTS" id="PR00412">
    <property type="entry name" value="EPOXHYDRLASE"/>
</dbReference>
<comment type="catalytic activity">
    <reaction evidence="6">
        <text>cis-stilbene oxide + H2O = (1R,2R)-hydrobenzoin</text>
        <dbReference type="Rhea" id="RHEA:23900"/>
        <dbReference type="ChEBI" id="CHEBI:15377"/>
        <dbReference type="ChEBI" id="CHEBI:50004"/>
        <dbReference type="ChEBI" id="CHEBI:50014"/>
        <dbReference type="EC" id="3.3.2.9"/>
    </reaction>
</comment>
<feature type="active site" description="Nucleophile" evidence="7">
    <location>
        <position position="229"/>
    </location>
</feature>
<protein>
    <recommendedName>
        <fullName evidence="6">Epoxide hydrolase</fullName>
        <ecNumber evidence="6">3.3.2.9</ecNumber>
    </recommendedName>
</protein>
<feature type="active site" description="Proton acceptor" evidence="7">
    <location>
        <position position="433"/>
    </location>
</feature>
<dbReference type="GO" id="GO:0033961">
    <property type="term" value="F:cis-stilbene-oxide hydrolase activity"/>
    <property type="evidence" value="ECO:0007669"/>
    <property type="project" value="UniProtKB-UniRule"/>
</dbReference>